<sequence>MFPDILDTRALRHICNDKSQFISLEPYKITLVTRDSSTEVIARGTVKLIGRNPKTGKKRVISLSDTLYSPGFHTNLVSYATLLKKGGR</sequence>
<evidence type="ECO:0000313" key="2">
    <source>
        <dbReference type="EMBL" id="KAJ5314877.1"/>
    </source>
</evidence>
<reference evidence="2" key="2">
    <citation type="journal article" date="2023" name="IMA Fungus">
        <title>Comparative genomic study of the Penicillium genus elucidates a diverse pangenome and 15 lateral gene transfer events.</title>
        <authorList>
            <person name="Petersen C."/>
            <person name="Sorensen T."/>
            <person name="Nielsen M.R."/>
            <person name="Sondergaard T.E."/>
            <person name="Sorensen J.L."/>
            <person name="Fitzpatrick D.A."/>
            <person name="Frisvad J.C."/>
            <person name="Nielsen K.L."/>
        </authorList>
    </citation>
    <scope>NUCLEOTIDE SEQUENCE</scope>
    <source>
        <strain evidence="2">IBT 21472</strain>
    </source>
</reference>
<accession>A0A9W9PUX0</accession>
<reference evidence="2" key="1">
    <citation type="submission" date="2022-12" db="EMBL/GenBank/DDBJ databases">
        <authorList>
            <person name="Petersen C."/>
        </authorList>
    </citation>
    <scope>NUCLEOTIDE SEQUENCE</scope>
    <source>
        <strain evidence="2">IBT 21472</strain>
    </source>
</reference>
<evidence type="ECO:0000259" key="1">
    <source>
        <dbReference type="Pfam" id="PF22936"/>
    </source>
</evidence>
<organism evidence="2 3">
    <name type="scientific">Penicillium atrosanguineum</name>
    <dbReference type="NCBI Taxonomy" id="1132637"/>
    <lineage>
        <taxon>Eukaryota</taxon>
        <taxon>Fungi</taxon>
        <taxon>Dikarya</taxon>
        <taxon>Ascomycota</taxon>
        <taxon>Pezizomycotina</taxon>
        <taxon>Eurotiomycetes</taxon>
        <taxon>Eurotiomycetidae</taxon>
        <taxon>Eurotiales</taxon>
        <taxon>Aspergillaceae</taxon>
        <taxon>Penicillium</taxon>
    </lineage>
</organism>
<comment type="caution">
    <text evidence="2">The sequence shown here is derived from an EMBL/GenBank/DDBJ whole genome shotgun (WGS) entry which is preliminary data.</text>
</comment>
<dbReference type="InterPro" id="IPR054722">
    <property type="entry name" value="PolX-like_BBD"/>
</dbReference>
<feature type="domain" description="Retrovirus-related Pol polyprotein from transposon TNT 1-94-like beta-barrel" evidence="1">
    <location>
        <begin position="5"/>
        <end position="86"/>
    </location>
</feature>
<dbReference type="Proteomes" id="UP001147746">
    <property type="component" value="Unassembled WGS sequence"/>
</dbReference>
<dbReference type="Pfam" id="PF22936">
    <property type="entry name" value="Pol_BBD"/>
    <property type="match status" value="1"/>
</dbReference>
<dbReference type="EMBL" id="JAPZBO010000005">
    <property type="protein sequence ID" value="KAJ5314877.1"/>
    <property type="molecule type" value="Genomic_DNA"/>
</dbReference>
<dbReference type="AlphaFoldDB" id="A0A9W9PUX0"/>
<proteinExistence type="predicted"/>
<evidence type="ECO:0000313" key="3">
    <source>
        <dbReference type="Proteomes" id="UP001147746"/>
    </source>
</evidence>
<name>A0A9W9PUX0_9EURO</name>
<gene>
    <name evidence="2" type="ORF">N7476_005184</name>
</gene>
<protein>
    <recommendedName>
        <fullName evidence="1">Retrovirus-related Pol polyprotein from transposon TNT 1-94-like beta-barrel domain-containing protein</fullName>
    </recommendedName>
</protein>
<keyword evidence="3" id="KW-1185">Reference proteome</keyword>